<sequence length="513" mass="60016">MRLPLSVILYSVKEGLSEVPEEAEKTFFYGRPSFYREETPAEGLILYEGTGRVPVERADARSVWLCGWGSVGAFAGERLPGRGSVFLLKEGYSMGWACNCLHQLFDRWEQWERETQQMVIRRAPLGEYLEAASRLSGKPLSVMNREYRLVALSSGWNELEKAGLEVRAVGERLPVEVVNVFKTDPLYLQVAERREPFLYPSNVALPVQVLCTNLFYGDIYCARVVMFEYGEEIHPWDFYLMEKLTEYLELVYMAGDELPGEVRKAGDFLQRLLDGESLKRSELLELYALEGWKAEDQYQLVVLQVSDQDIANRTLEYFRYELMKEFPYCLTAEREERIVMVLNLARASAAPGSFRQDFALFIREGNFRAGYSNLFHGLEQLEVYYRQAGIALRYGSRNNEMIWQHFFDHHALDYFLDKGSEEIPPEQMCASELQVLLEYDRRNHTELYRTLRVYLENRQNAVKTAKDLYIQRGTLLYRLARIQKLTRLDFEKYERLLYVGLSYLMADREKDRR</sequence>
<protein>
    <submittedName>
        <fullName evidence="4">Helix-turn-helix domain-containing protein</fullName>
    </submittedName>
</protein>
<name>A0A7G9GCV2_9FIRM</name>
<gene>
    <name evidence="4" type="ORF">H9Q79_17580</name>
</gene>
<accession>A0A7G9GCV2</accession>
<proteinExistence type="inferred from homology"/>
<evidence type="ECO:0000313" key="4">
    <source>
        <dbReference type="EMBL" id="QNM08634.1"/>
    </source>
</evidence>
<dbReference type="InterPro" id="IPR051448">
    <property type="entry name" value="CdaR-like_regulators"/>
</dbReference>
<evidence type="ECO:0000259" key="3">
    <source>
        <dbReference type="Pfam" id="PF17853"/>
    </source>
</evidence>
<dbReference type="Pfam" id="PF13556">
    <property type="entry name" value="HTH_30"/>
    <property type="match status" value="1"/>
</dbReference>
<dbReference type="Proteomes" id="UP000515860">
    <property type="component" value="Chromosome"/>
</dbReference>
<dbReference type="AlphaFoldDB" id="A0A7G9GCV2"/>
<dbReference type="PANTHER" id="PTHR33744">
    <property type="entry name" value="CARBOHYDRATE DIACID REGULATOR"/>
    <property type="match status" value="1"/>
</dbReference>
<evidence type="ECO:0000313" key="5">
    <source>
        <dbReference type="Proteomes" id="UP000515860"/>
    </source>
</evidence>
<keyword evidence="5" id="KW-1185">Reference proteome</keyword>
<dbReference type="InterPro" id="IPR042070">
    <property type="entry name" value="PucR_C-HTH_sf"/>
</dbReference>
<dbReference type="Pfam" id="PF17853">
    <property type="entry name" value="GGDEF_2"/>
    <property type="match status" value="1"/>
</dbReference>
<evidence type="ECO:0000259" key="2">
    <source>
        <dbReference type="Pfam" id="PF13556"/>
    </source>
</evidence>
<comment type="similarity">
    <text evidence="1">Belongs to the CdaR family.</text>
</comment>
<feature type="domain" description="PucR C-terminal helix-turn-helix" evidence="2">
    <location>
        <begin position="447"/>
        <end position="502"/>
    </location>
</feature>
<dbReference type="InterPro" id="IPR025736">
    <property type="entry name" value="PucR_C-HTH_dom"/>
</dbReference>
<organism evidence="4 5">
    <name type="scientific">Wansuia hejianensis</name>
    <dbReference type="NCBI Taxonomy" id="2763667"/>
    <lineage>
        <taxon>Bacteria</taxon>
        <taxon>Bacillati</taxon>
        <taxon>Bacillota</taxon>
        <taxon>Clostridia</taxon>
        <taxon>Lachnospirales</taxon>
        <taxon>Lachnospiraceae</taxon>
        <taxon>Wansuia</taxon>
    </lineage>
</organism>
<dbReference type="RefSeq" id="WP_249328850.1">
    <property type="nucleotide sequence ID" value="NZ_CP060635.1"/>
</dbReference>
<dbReference type="InterPro" id="IPR041522">
    <property type="entry name" value="CdaR_GGDEF"/>
</dbReference>
<reference evidence="4 5" key="1">
    <citation type="submission" date="2020-08" db="EMBL/GenBank/DDBJ databases">
        <authorList>
            <person name="Liu C."/>
            <person name="Sun Q."/>
        </authorList>
    </citation>
    <scope>NUCLEOTIDE SEQUENCE [LARGE SCALE GENOMIC DNA]</scope>
    <source>
        <strain evidence="4 5">NSJ-29</strain>
    </source>
</reference>
<dbReference type="KEGG" id="whj:H9Q79_17580"/>
<evidence type="ECO:0000256" key="1">
    <source>
        <dbReference type="ARBA" id="ARBA00006754"/>
    </source>
</evidence>
<dbReference type="Gene3D" id="1.10.10.2840">
    <property type="entry name" value="PucR C-terminal helix-turn-helix domain"/>
    <property type="match status" value="1"/>
</dbReference>
<dbReference type="EMBL" id="CP060635">
    <property type="protein sequence ID" value="QNM08634.1"/>
    <property type="molecule type" value="Genomic_DNA"/>
</dbReference>
<feature type="domain" description="CdaR GGDEF-like" evidence="3">
    <location>
        <begin position="282"/>
        <end position="394"/>
    </location>
</feature>